<evidence type="ECO:0000313" key="3">
    <source>
        <dbReference type="Proteomes" id="UP001273505"/>
    </source>
</evidence>
<feature type="domain" description="Transcription regulator MerR DNA binding" evidence="1">
    <location>
        <begin position="54"/>
        <end position="115"/>
    </location>
</feature>
<accession>A0ABU4S2V6</accession>
<keyword evidence="2" id="KW-0238">DNA-binding</keyword>
<dbReference type="InterPro" id="IPR009061">
    <property type="entry name" value="DNA-bd_dom_put_sf"/>
</dbReference>
<evidence type="ECO:0000313" key="2">
    <source>
        <dbReference type="EMBL" id="MDX6850836.1"/>
    </source>
</evidence>
<dbReference type="GO" id="GO:0003677">
    <property type="term" value="F:DNA binding"/>
    <property type="evidence" value="ECO:0007669"/>
    <property type="project" value="UniProtKB-KW"/>
</dbReference>
<dbReference type="EMBL" id="JAXAFO010000033">
    <property type="protein sequence ID" value="MDX6850836.1"/>
    <property type="molecule type" value="Genomic_DNA"/>
</dbReference>
<dbReference type="InterPro" id="IPR015358">
    <property type="entry name" value="Tscrpt_reg_MerR_DNA-bd"/>
</dbReference>
<comment type="caution">
    <text evidence="2">The sequence shown here is derived from an EMBL/GenBank/DDBJ whole genome shotgun (WGS) entry which is preliminary data.</text>
</comment>
<name>A0ABU4S2V6_9GAMM</name>
<sequence>MSSTRQPTAKLELAVVAVASRYQHYTLRISRPDSLWRTGVHQRRYQRRVLRVAAMIKVAQSTSIDLGAISDALAELPEHSMPALKDWQRLSSHWRSSLQSRIDTLLALCDQLDSCIGCGPLSPTDAPCAPQRMRGEPQLLPN</sequence>
<keyword evidence="3" id="KW-1185">Reference proteome</keyword>
<gene>
    <name evidence="2" type="ORF">SCD92_15790</name>
</gene>
<evidence type="ECO:0000259" key="1">
    <source>
        <dbReference type="Pfam" id="PF09278"/>
    </source>
</evidence>
<dbReference type="Gene3D" id="1.10.1660.10">
    <property type="match status" value="1"/>
</dbReference>
<dbReference type="Proteomes" id="UP001273505">
    <property type="component" value="Unassembled WGS sequence"/>
</dbReference>
<dbReference type="Pfam" id="PF09278">
    <property type="entry name" value="MerR-DNA-bind"/>
    <property type="match status" value="1"/>
</dbReference>
<protein>
    <submittedName>
        <fullName evidence="2">MerR family DNA-binding protein</fullName>
    </submittedName>
</protein>
<dbReference type="RefSeq" id="WP_302721043.1">
    <property type="nucleotide sequence ID" value="NZ_JAULRU010000220.1"/>
</dbReference>
<dbReference type="SUPFAM" id="SSF46955">
    <property type="entry name" value="Putative DNA-binding domain"/>
    <property type="match status" value="1"/>
</dbReference>
<reference evidence="2 3" key="1">
    <citation type="submission" date="2023-11" db="EMBL/GenBank/DDBJ databases">
        <title>Gilvimarinus fulvus sp. nov., isolated from the surface of Kelp.</title>
        <authorList>
            <person name="Sun Y.Y."/>
            <person name="Gong Y."/>
            <person name="Du Z.J."/>
        </authorList>
    </citation>
    <scope>NUCLEOTIDE SEQUENCE [LARGE SCALE GENOMIC DNA]</scope>
    <source>
        <strain evidence="2 3">SDUM040013</strain>
    </source>
</reference>
<proteinExistence type="predicted"/>
<organism evidence="2 3">
    <name type="scientific">Gilvimarinus gilvus</name>
    <dbReference type="NCBI Taxonomy" id="3058038"/>
    <lineage>
        <taxon>Bacteria</taxon>
        <taxon>Pseudomonadati</taxon>
        <taxon>Pseudomonadota</taxon>
        <taxon>Gammaproteobacteria</taxon>
        <taxon>Cellvibrionales</taxon>
        <taxon>Cellvibrionaceae</taxon>
        <taxon>Gilvimarinus</taxon>
    </lineage>
</organism>